<feature type="domain" description="Neprosin PEP catalytic" evidence="1">
    <location>
        <begin position="1"/>
        <end position="131"/>
    </location>
</feature>
<sequence>MSIVQNEEHGHWWLLLQNESIGYWPQSIFSRMTNGAEQINWGGEIVNDEPEGHHTPTQMGSGHFPREGYGKASYFRNIQYMDDANVFKDPEKLIPQATKPSCYDVQVGQDTSSDGGTFFYFGGPGYSDICPT</sequence>
<dbReference type="OrthoDB" id="1858978at2759"/>
<dbReference type="AlphaFoldDB" id="A0A2P5DQT6"/>
<dbReference type="STRING" id="63057.A0A2P5DQT6"/>
<dbReference type="InterPro" id="IPR053168">
    <property type="entry name" value="Glutamic_endopeptidase"/>
</dbReference>
<dbReference type="Pfam" id="PF03080">
    <property type="entry name" value="Neprosin"/>
    <property type="match status" value="1"/>
</dbReference>
<dbReference type="PROSITE" id="PS52045">
    <property type="entry name" value="NEPROSIN_PEP_CD"/>
    <property type="match status" value="1"/>
</dbReference>
<reference evidence="3" key="1">
    <citation type="submission" date="2016-06" db="EMBL/GenBank/DDBJ databases">
        <title>Parallel loss of symbiosis genes in relatives of nitrogen-fixing non-legume Parasponia.</title>
        <authorList>
            <person name="Van Velzen R."/>
            <person name="Holmer R."/>
            <person name="Bu F."/>
            <person name="Rutten L."/>
            <person name="Van Zeijl A."/>
            <person name="Liu W."/>
            <person name="Santuari L."/>
            <person name="Cao Q."/>
            <person name="Sharma T."/>
            <person name="Shen D."/>
            <person name="Roswanjaya Y."/>
            <person name="Wardhani T."/>
            <person name="Kalhor M.S."/>
            <person name="Jansen J."/>
            <person name="Van den Hoogen J."/>
            <person name="Gungor B."/>
            <person name="Hartog M."/>
            <person name="Hontelez J."/>
            <person name="Verver J."/>
            <person name="Yang W.-C."/>
            <person name="Schijlen E."/>
            <person name="Repin R."/>
            <person name="Schilthuizen M."/>
            <person name="Schranz E."/>
            <person name="Heidstra R."/>
            <person name="Miyata K."/>
            <person name="Fedorova E."/>
            <person name="Kohlen W."/>
            <person name="Bisseling T."/>
            <person name="Smit S."/>
            <person name="Geurts R."/>
        </authorList>
    </citation>
    <scope>NUCLEOTIDE SEQUENCE [LARGE SCALE GENOMIC DNA]</scope>
    <source>
        <strain evidence="3">cv. RG33-2</strain>
    </source>
</reference>
<comment type="caution">
    <text evidence="2">The sequence shown here is derived from an EMBL/GenBank/DDBJ whole genome shotgun (WGS) entry which is preliminary data.</text>
</comment>
<accession>A0A2P5DQT6</accession>
<gene>
    <name evidence="2" type="ORF">TorRG33x02_244970</name>
</gene>
<dbReference type="InParanoid" id="A0A2P5DQT6"/>
<evidence type="ECO:0000259" key="1">
    <source>
        <dbReference type="PROSITE" id="PS52045"/>
    </source>
</evidence>
<dbReference type="PANTHER" id="PTHR31589">
    <property type="entry name" value="PROTEIN, PUTATIVE (DUF239)-RELATED-RELATED"/>
    <property type="match status" value="1"/>
</dbReference>
<dbReference type="Proteomes" id="UP000237000">
    <property type="component" value="Unassembled WGS sequence"/>
</dbReference>
<keyword evidence="3" id="KW-1185">Reference proteome</keyword>
<protein>
    <recommendedName>
        <fullName evidence="1">Neprosin PEP catalytic domain-containing protein</fullName>
    </recommendedName>
</protein>
<organism evidence="2 3">
    <name type="scientific">Trema orientale</name>
    <name type="common">Charcoal tree</name>
    <name type="synonym">Celtis orientalis</name>
    <dbReference type="NCBI Taxonomy" id="63057"/>
    <lineage>
        <taxon>Eukaryota</taxon>
        <taxon>Viridiplantae</taxon>
        <taxon>Streptophyta</taxon>
        <taxon>Embryophyta</taxon>
        <taxon>Tracheophyta</taxon>
        <taxon>Spermatophyta</taxon>
        <taxon>Magnoliopsida</taxon>
        <taxon>eudicotyledons</taxon>
        <taxon>Gunneridae</taxon>
        <taxon>Pentapetalae</taxon>
        <taxon>rosids</taxon>
        <taxon>fabids</taxon>
        <taxon>Rosales</taxon>
        <taxon>Cannabaceae</taxon>
        <taxon>Trema</taxon>
    </lineage>
</organism>
<dbReference type="InterPro" id="IPR004314">
    <property type="entry name" value="Neprosin"/>
</dbReference>
<proteinExistence type="predicted"/>
<dbReference type="EMBL" id="JXTC01000255">
    <property type="protein sequence ID" value="PON75648.1"/>
    <property type="molecule type" value="Genomic_DNA"/>
</dbReference>
<name>A0A2P5DQT6_TREOI</name>
<evidence type="ECO:0000313" key="2">
    <source>
        <dbReference type="EMBL" id="PON75648.1"/>
    </source>
</evidence>
<evidence type="ECO:0000313" key="3">
    <source>
        <dbReference type="Proteomes" id="UP000237000"/>
    </source>
</evidence>
<dbReference type="PANTHER" id="PTHR31589:SF221">
    <property type="entry name" value="LIGASE, PUTATIVE (DUF239)-RELATED"/>
    <property type="match status" value="1"/>
</dbReference>